<dbReference type="Pfam" id="PF01556">
    <property type="entry name" value="DnaJ_C"/>
    <property type="match status" value="1"/>
</dbReference>
<dbReference type="PRINTS" id="PR00625">
    <property type="entry name" value="JDOMAIN"/>
</dbReference>
<sequence>MRTDPYQILGVKRAASQKDIQSAFRKLAKKYHPDLNPGDKKAEETFKEISAAHEILGDEEKRKLFDLGAIDINGSETASQRQRQYANADDFERGFARGNSSGNFSDMGGFEDIFSSFMSNRGGGKSEFRSKGGDLHISMDIDFLDALNGKSVTVTLPEGGTLEVAIPAGTRDGQTLRLRGKGASGFRGGPSGDALIEVRVRPHPFFVRDGDDIRMDLPVSLREAILGGKVRAPTPTGDVQLNLKPHSNSGMILRLKGKGAKRQDGSNGDLLVKLIITLPEKPDPALTEFFESKSEQADYNPRKNMTI</sequence>
<dbReference type="Pfam" id="PF00226">
    <property type="entry name" value="DnaJ"/>
    <property type="match status" value="1"/>
</dbReference>
<dbReference type="SMART" id="SM00271">
    <property type="entry name" value="DnaJ"/>
    <property type="match status" value="1"/>
</dbReference>
<comment type="caution">
    <text evidence="3">The sequence shown here is derived from an EMBL/GenBank/DDBJ whole genome shotgun (WGS) entry which is preliminary data.</text>
</comment>
<organism evidence="3 4">
    <name type="scientific">Neorhizobium alkalisoli</name>
    <dbReference type="NCBI Taxonomy" id="528178"/>
    <lineage>
        <taxon>Bacteria</taxon>
        <taxon>Pseudomonadati</taxon>
        <taxon>Pseudomonadota</taxon>
        <taxon>Alphaproteobacteria</taxon>
        <taxon>Hyphomicrobiales</taxon>
        <taxon>Rhizobiaceae</taxon>
        <taxon>Rhizobium/Agrobacterium group</taxon>
        <taxon>Neorhizobium</taxon>
    </lineage>
</organism>
<dbReference type="SUPFAM" id="SSF46565">
    <property type="entry name" value="Chaperone J-domain"/>
    <property type="match status" value="1"/>
</dbReference>
<dbReference type="Gene3D" id="2.60.260.20">
    <property type="entry name" value="Urease metallochaperone UreE, N-terminal domain"/>
    <property type="match status" value="2"/>
</dbReference>
<dbReference type="InterPro" id="IPR018253">
    <property type="entry name" value="DnaJ_domain_CS"/>
</dbReference>
<dbReference type="RefSeq" id="WP_145636691.1">
    <property type="nucleotide sequence ID" value="NZ_VIWP01000003.1"/>
</dbReference>
<dbReference type="InterPro" id="IPR002939">
    <property type="entry name" value="DnaJ_C"/>
</dbReference>
<dbReference type="FunFam" id="2.60.260.20:FF:000013">
    <property type="entry name" value="DnaJ subfamily B member 11"/>
    <property type="match status" value="1"/>
</dbReference>
<dbReference type="Proteomes" id="UP000320653">
    <property type="component" value="Unassembled WGS sequence"/>
</dbReference>
<evidence type="ECO:0000259" key="2">
    <source>
        <dbReference type="PROSITE" id="PS50076"/>
    </source>
</evidence>
<dbReference type="GO" id="GO:0042026">
    <property type="term" value="P:protein refolding"/>
    <property type="evidence" value="ECO:0007669"/>
    <property type="project" value="TreeGrafter"/>
</dbReference>
<gene>
    <name evidence="3" type="ORF">FHW37_103324</name>
</gene>
<accession>A0A561QVQ4</accession>
<dbReference type="PANTHER" id="PTHR43096">
    <property type="entry name" value="DNAJ HOMOLOG 1, MITOCHONDRIAL-RELATED"/>
    <property type="match status" value="1"/>
</dbReference>
<proteinExistence type="predicted"/>
<dbReference type="AlphaFoldDB" id="A0A561QVQ4"/>
<reference evidence="3 4" key="1">
    <citation type="submission" date="2019-06" db="EMBL/GenBank/DDBJ databases">
        <title>Sorghum-associated microbial communities from plants grown in Nebraska, USA.</title>
        <authorList>
            <person name="Schachtman D."/>
        </authorList>
    </citation>
    <scope>NUCLEOTIDE SEQUENCE [LARGE SCALE GENOMIC DNA]</scope>
    <source>
        <strain evidence="3 4">1225</strain>
    </source>
</reference>
<keyword evidence="4" id="KW-1185">Reference proteome</keyword>
<dbReference type="SUPFAM" id="SSF49493">
    <property type="entry name" value="HSP40/DnaJ peptide-binding domain"/>
    <property type="match status" value="2"/>
</dbReference>
<dbReference type="Gene3D" id="1.10.287.110">
    <property type="entry name" value="DnaJ domain"/>
    <property type="match status" value="1"/>
</dbReference>
<dbReference type="CDD" id="cd06257">
    <property type="entry name" value="DnaJ"/>
    <property type="match status" value="1"/>
</dbReference>
<dbReference type="PROSITE" id="PS50076">
    <property type="entry name" value="DNAJ_2"/>
    <property type="match status" value="1"/>
</dbReference>
<protein>
    <submittedName>
        <fullName evidence="3">DnaJ-class molecular chaperone</fullName>
    </submittedName>
</protein>
<dbReference type="PROSITE" id="PS00636">
    <property type="entry name" value="DNAJ_1"/>
    <property type="match status" value="1"/>
</dbReference>
<dbReference type="OrthoDB" id="9779889at2"/>
<evidence type="ECO:0000256" key="1">
    <source>
        <dbReference type="ARBA" id="ARBA00023186"/>
    </source>
</evidence>
<dbReference type="CDD" id="cd10747">
    <property type="entry name" value="DnaJ_C"/>
    <property type="match status" value="1"/>
</dbReference>
<dbReference type="GO" id="GO:0051082">
    <property type="term" value="F:unfolded protein binding"/>
    <property type="evidence" value="ECO:0007669"/>
    <property type="project" value="InterPro"/>
</dbReference>
<keyword evidence="1" id="KW-0143">Chaperone</keyword>
<name>A0A561QVQ4_9HYPH</name>
<dbReference type="EMBL" id="VIWP01000003">
    <property type="protein sequence ID" value="TWF54458.1"/>
    <property type="molecule type" value="Genomic_DNA"/>
</dbReference>
<evidence type="ECO:0000313" key="4">
    <source>
        <dbReference type="Proteomes" id="UP000320653"/>
    </source>
</evidence>
<dbReference type="GO" id="GO:0005737">
    <property type="term" value="C:cytoplasm"/>
    <property type="evidence" value="ECO:0007669"/>
    <property type="project" value="TreeGrafter"/>
</dbReference>
<dbReference type="InterPro" id="IPR008971">
    <property type="entry name" value="HSP40/DnaJ_pept-bd"/>
</dbReference>
<dbReference type="InterPro" id="IPR001623">
    <property type="entry name" value="DnaJ_domain"/>
</dbReference>
<evidence type="ECO:0000313" key="3">
    <source>
        <dbReference type="EMBL" id="TWF54458.1"/>
    </source>
</evidence>
<feature type="domain" description="J" evidence="2">
    <location>
        <begin position="4"/>
        <end position="69"/>
    </location>
</feature>
<dbReference type="InterPro" id="IPR036869">
    <property type="entry name" value="J_dom_sf"/>
</dbReference>
<dbReference type="PANTHER" id="PTHR43096:SF52">
    <property type="entry name" value="DNAJ HOMOLOG 1, MITOCHONDRIAL-RELATED"/>
    <property type="match status" value="1"/>
</dbReference>